<dbReference type="SUPFAM" id="SSF52540">
    <property type="entry name" value="P-loop containing nucleoside triphosphate hydrolases"/>
    <property type="match status" value="1"/>
</dbReference>
<dbReference type="InterPro" id="IPR014001">
    <property type="entry name" value="Helicase_ATP-bd"/>
</dbReference>
<dbReference type="STRING" id="1434700.SAMN06296427_107159"/>
<reference evidence="4" key="1">
    <citation type="submission" date="2017-04" db="EMBL/GenBank/DDBJ databases">
        <authorList>
            <person name="Varghese N."/>
            <person name="Submissions S."/>
        </authorList>
    </citation>
    <scope>NUCLEOTIDE SEQUENCE [LARGE SCALE GENOMIC DNA]</scope>
    <source>
        <strain evidence="4">CGMCC 1.12708</strain>
    </source>
</reference>
<dbReference type="InterPro" id="IPR050742">
    <property type="entry name" value="Helicase_Restrict-Modif_Enz"/>
</dbReference>
<keyword evidence="4" id="KW-1185">Reference proteome</keyword>
<dbReference type="CDD" id="cd18785">
    <property type="entry name" value="SF2_C"/>
    <property type="match status" value="1"/>
</dbReference>
<feature type="domain" description="Helicase ATP-binding" evidence="2">
    <location>
        <begin position="25"/>
        <end position="207"/>
    </location>
</feature>
<dbReference type="GO" id="GO:0003677">
    <property type="term" value="F:DNA binding"/>
    <property type="evidence" value="ECO:0007669"/>
    <property type="project" value="InterPro"/>
</dbReference>
<dbReference type="EMBL" id="FWXS01000007">
    <property type="protein sequence ID" value="SMC76640.1"/>
    <property type="molecule type" value="Genomic_DNA"/>
</dbReference>
<accession>A0A1W2BUH8</accession>
<dbReference type="PROSITE" id="PS51192">
    <property type="entry name" value="HELICASE_ATP_BIND_1"/>
    <property type="match status" value="1"/>
</dbReference>
<dbReference type="PANTHER" id="PTHR47396:SF1">
    <property type="entry name" value="ATP-DEPENDENT HELICASE IRC3-RELATED"/>
    <property type="match status" value="1"/>
</dbReference>
<evidence type="ECO:0000259" key="2">
    <source>
        <dbReference type="PROSITE" id="PS51192"/>
    </source>
</evidence>
<keyword evidence="1" id="KW-1133">Transmembrane helix</keyword>
<dbReference type="Pfam" id="PF04851">
    <property type="entry name" value="ResIII"/>
    <property type="match status" value="1"/>
</dbReference>
<keyword evidence="1" id="KW-0812">Transmembrane</keyword>
<organism evidence="3 4">
    <name type="scientific">Moheibacter sediminis</name>
    <dbReference type="NCBI Taxonomy" id="1434700"/>
    <lineage>
        <taxon>Bacteria</taxon>
        <taxon>Pseudomonadati</taxon>
        <taxon>Bacteroidota</taxon>
        <taxon>Flavobacteriia</taxon>
        <taxon>Flavobacteriales</taxon>
        <taxon>Weeksellaceae</taxon>
        <taxon>Moheibacter</taxon>
    </lineage>
</organism>
<gene>
    <name evidence="3" type="ORF">SAMN06296427_107159</name>
</gene>
<evidence type="ECO:0000313" key="3">
    <source>
        <dbReference type="EMBL" id="SMC76640.1"/>
    </source>
</evidence>
<dbReference type="RefSeq" id="WP_084017837.1">
    <property type="nucleotide sequence ID" value="NZ_FWXS01000007.1"/>
</dbReference>
<dbReference type="AlphaFoldDB" id="A0A1W2BUH8"/>
<name>A0A1W2BUH8_9FLAO</name>
<dbReference type="InterPro" id="IPR006935">
    <property type="entry name" value="Helicase/UvrB_N"/>
</dbReference>
<dbReference type="OrthoDB" id="9759819at2"/>
<dbReference type="GO" id="GO:0005829">
    <property type="term" value="C:cytosol"/>
    <property type="evidence" value="ECO:0007669"/>
    <property type="project" value="TreeGrafter"/>
</dbReference>
<keyword evidence="3" id="KW-0067">ATP-binding</keyword>
<sequence length="907" mass="104513">MKHFPTDIQFKYNWRKYQQRVLDELEAHMEDGHLHVVAPPGSGKTVLGLEVMLRLNKPALILAPTLAIRNQWIQRFCELFLQIDEIPEWISRDIRNPKFITVSTYQGLHAACSSSKIEDDDFEEEETNSEIIESNANSNLETIVKGLQKQNVGVIIVDEAHHLKNEWWQTLNKIKDRLNPKVVGLTATPPYDVTPAEWNRYISLNGPVDTEISVPELIAEGDLCPHQDCVYFTLPTDFENQKISGFREDAEKIFKEISVDKTLIQAIENHPVWVNPDQNLDWIYENISSYSACLIFLNCNKHIIPKSHLEVIGGKDFEIPFLNYQWLKVLLDFYLFREKEYFEEFNEHKHQIESKLRKAGVLERNHINFYQSQKISGYLASSINKLNGINEIAEFEYSHLGKELRMVILSDYIRKEFLINSENNDLELNKLGVIPIFEKLRRENKNHKKLGVLTGSIVIIPKSAFPSFEEKSKVYGIAEIQFSSLSFDENYILISMNEQMKHNIVHIVTQIFQNGEIEILIGTKSLLGEGWDAPAINALILASFVGSFVMSNQMRGRAIRTQKDNPAKTSNIWHIVSLDPTDEFSGTDLELLKRRFRSFVGISLYENPTIENGIGRLNLPDNSELIQKIEEVNANILVQASSRNELHDRWKQALKTGVSLVEEIKIPFSEDLEYNKVKGMYHRKTIVNLMVSVGIAASWYMENAFEIFVRLVRNVKTLQDLNILLGLVVTGGILFFGRRAYRAFRLYVQYRDISKDIHQIGEALKNSLIRCGSLHTETSKIKVITSQDEHGAVFCHLEGGSTYDKSVFTNALYEIVSPIDNPRYIIVRKSRFKGFIKQTDYHAVPEILGRKKNRAEYFATQWGSLVGNYFLVYTRTIEGRKLILKSRLNALSAQFDNRIERLNKWTN</sequence>
<dbReference type="SMART" id="SM00487">
    <property type="entry name" value="DEXDc"/>
    <property type="match status" value="1"/>
</dbReference>
<dbReference type="Gene3D" id="3.40.50.300">
    <property type="entry name" value="P-loop containing nucleotide triphosphate hydrolases"/>
    <property type="match status" value="2"/>
</dbReference>
<evidence type="ECO:0000313" key="4">
    <source>
        <dbReference type="Proteomes" id="UP000192393"/>
    </source>
</evidence>
<dbReference type="InterPro" id="IPR027417">
    <property type="entry name" value="P-loop_NTPase"/>
</dbReference>
<dbReference type="GO" id="GO:0005524">
    <property type="term" value="F:ATP binding"/>
    <property type="evidence" value="ECO:0007669"/>
    <property type="project" value="InterPro"/>
</dbReference>
<keyword evidence="1" id="KW-0472">Membrane</keyword>
<dbReference type="PANTHER" id="PTHR47396">
    <property type="entry name" value="TYPE I RESTRICTION ENZYME ECOKI R PROTEIN"/>
    <property type="match status" value="1"/>
</dbReference>
<keyword evidence="3" id="KW-0547">Nucleotide-binding</keyword>
<keyword evidence="3" id="KW-0347">Helicase</keyword>
<evidence type="ECO:0000256" key="1">
    <source>
        <dbReference type="SAM" id="Phobius"/>
    </source>
</evidence>
<keyword evidence="3" id="KW-0378">Hydrolase</keyword>
<protein>
    <submittedName>
        <fullName evidence="3">Helicase conserved C-terminal domain-containing protein</fullName>
    </submittedName>
</protein>
<feature type="transmembrane region" description="Helical" evidence="1">
    <location>
        <begin position="531"/>
        <end position="550"/>
    </location>
</feature>
<dbReference type="Proteomes" id="UP000192393">
    <property type="component" value="Unassembled WGS sequence"/>
</dbReference>
<dbReference type="GO" id="GO:0016787">
    <property type="term" value="F:hydrolase activity"/>
    <property type="evidence" value="ECO:0007669"/>
    <property type="project" value="InterPro"/>
</dbReference>
<feature type="transmembrane region" description="Helical" evidence="1">
    <location>
        <begin position="721"/>
        <end position="741"/>
    </location>
</feature>
<feature type="transmembrane region" description="Helical" evidence="1">
    <location>
        <begin position="685"/>
        <end position="701"/>
    </location>
</feature>
<proteinExistence type="predicted"/>
<dbReference type="GO" id="GO:0004386">
    <property type="term" value="F:helicase activity"/>
    <property type="evidence" value="ECO:0007669"/>
    <property type="project" value="UniProtKB-KW"/>
</dbReference>